<proteinExistence type="predicted"/>
<protein>
    <submittedName>
        <fullName evidence="2">Uncharacterized protein</fullName>
    </submittedName>
</protein>
<evidence type="ECO:0000256" key="1">
    <source>
        <dbReference type="SAM" id="MobiDB-lite"/>
    </source>
</evidence>
<reference evidence="2" key="1">
    <citation type="journal article" date="2016" name="Gigascience">
        <title>De novo construction of an expanded transcriptome assembly for the western tarnished plant bug, Lygus hesperus.</title>
        <authorList>
            <person name="Tassone E.E."/>
            <person name="Geib S.M."/>
            <person name="Hall B."/>
            <person name="Fabrick J.A."/>
            <person name="Brent C.S."/>
            <person name="Hull J.J."/>
        </authorList>
    </citation>
    <scope>NUCLEOTIDE SEQUENCE</scope>
</reference>
<dbReference type="Pfam" id="PF01391">
    <property type="entry name" value="Collagen"/>
    <property type="match status" value="1"/>
</dbReference>
<gene>
    <name evidence="2" type="ORF">g.13537</name>
</gene>
<dbReference type="AlphaFoldDB" id="A0A146LWZ9"/>
<organism evidence="2">
    <name type="scientific">Lygus hesperus</name>
    <name type="common">Western plant bug</name>
    <dbReference type="NCBI Taxonomy" id="30085"/>
    <lineage>
        <taxon>Eukaryota</taxon>
        <taxon>Metazoa</taxon>
        <taxon>Ecdysozoa</taxon>
        <taxon>Arthropoda</taxon>
        <taxon>Hexapoda</taxon>
        <taxon>Insecta</taxon>
        <taxon>Pterygota</taxon>
        <taxon>Neoptera</taxon>
        <taxon>Paraneoptera</taxon>
        <taxon>Hemiptera</taxon>
        <taxon>Heteroptera</taxon>
        <taxon>Panheteroptera</taxon>
        <taxon>Cimicomorpha</taxon>
        <taxon>Miridae</taxon>
        <taxon>Mirini</taxon>
        <taxon>Lygus</taxon>
    </lineage>
</organism>
<feature type="non-terminal residue" evidence="2">
    <location>
        <position position="1"/>
    </location>
</feature>
<sequence>YSYITLSSETKVEVKRQIELLHKKILNDLETTQKKLEKNFFNMDAKNRFKRSDDDDAKRICKIISDHCPLPTKSGVPGMPGLMGPKGDRGMPGFPGAKGERGFPGLIGTS</sequence>
<feature type="region of interest" description="Disordered" evidence="1">
    <location>
        <begin position="72"/>
        <end position="110"/>
    </location>
</feature>
<evidence type="ECO:0000313" key="2">
    <source>
        <dbReference type="EMBL" id="JAQ12174.1"/>
    </source>
</evidence>
<dbReference type="InterPro" id="IPR008160">
    <property type="entry name" value="Collagen"/>
</dbReference>
<name>A0A146LWZ9_LYGHE</name>
<dbReference type="EMBL" id="GDHC01006455">
    <property type="protein sequence ID" value="JAQ12174.1"/>
    <property type="molecule type" value="Transcribed_RNA"/>
</dbReference>
<accession>A0A146LWZ9</accession>